<dbReference type="InterPro" id="IPR011009">
    <property type="entry name" value="Kinase-like_dom_sf"/>
</dbReference>
<evidence type="ECO:0000313" key="4">
    <source>
        <dbReference type="Proteomes" id="UP000789901"/>
    </source>
</evidence>
<feature type="region of interest" description="Disordered" evidence="1">
    <location>
        <begin position="438"/>
        <end position="468"/>
    </location>
</feature>
<gene>
    <name evidence="3" type="ORF">GMARGA_LOCUS7891</name>
</gene>
<dbReference type="InterPro" id="IPR050167">
    <property type="entry name" value="Ser_Thr_protein_kinase"/>
</dbReference>
<name>A0ABN7ULA7_GIGMA</name>
<dbReference type="Pfam" id="PF07714">
    <property type="entry name" value="PK_Tyr_Ser-Thr"/>
    <property type="match status" value="1"/>
</dbReference>
<proteinExistence type="predicted"/>
<reference evidence="3 4" key="1">
    <citation type="submission" date="2021-06" db="EMBL/GenBank/DDBJ databases">
        <authorList>
            <person name="Kallberg Y."/>
            <person name="Tangrot J."/>
            <person name="Rosling A."/>
        </authorList>
    </citation>
    <scope>NUCLEOTIDE SEQUENCE [LARGE SCALE GENOMIC DNA]</scope>
    <source>
        <strain evidence="3 4">120-4 pot B 10/14</strain>
    </source>
</reference>
<evidence type="ECO:0000256" key="1">
    <source>
        <dbReference type="SAM" id="MobiDB-lite"/>
    </source>
</evidence>
<comment type="caution">
    <text evidence="3">The sequence shown here is derived from an EMBL/GenBank/DDBJ whole genome shotgun (WGS) entry which is preliminary data.</text>
</comment>
<dbReference type="PROSITE" id="PS50011">
    <property type="entry name" value="PROTEIN_KINASE_DOM"/>
    <property type="match status" value="1"/>
</dbReference>
<keyword evidence="4" id="KW-1185">Reference proteome</keyword>
<dbReference type="Gene3D" id="1.10.510.10">
    <property type="entry name" value="Transferase(Phosphotransferase) domain 1"/>
    <property type="match status" value="1"/>
</dbReference>
<sequence length="484" mass="55715">MVDDFLIQQQSSYLGNQDDDFYDENIENVEYTDDDWQWEERLRLINEFSNWTSGDDGLDRFIQQTQLETPDPRYHMQWIPFDNFSDIKFVAKGGHSSVFSATWLNKTDQVWDGAKQAFVEKPLVVALKSLKNSQELSEEFLDEFKRHGSLKLDGCGYIVHCHGVTRHPETQEYMMVMNYAEDSDLRHYVQKNMSSLRWKDAVEMLCNIAMGLLNVHKNGTFHKNLHCGNILKFYSCNIADFGLCGPSNSSEPRGVYGSLPFIAPEVLAGGSFTEKADIYSFAFIMWELSSGRPPFSDRPHDHSLALEICHGFREAIVPGTPLFYEKLMLKCWNADPSMRPDAEEIVDILLSPYDYQRNLLGLDDFEINDFDDVDLFEQTLASNIFHTKYPVIPDIHPFAFYNSRFLLFPNLPSPRNSFSVADPPITMSYLDFNDNSLQSDDEEEITYEDIESDNESENEQYIPPPPPISMLRRKSLAPIPLAIN</sequence>
<dbReference type="Proteomes" id="UP000789901">
    <property type="component" value="Unassembled WGS sequence"/>
</dbReference>
<protein>
    <submittedName>
        <fullName evidence="3">44351_t:CDS:1</fullName>
    </submittedName>
</protein>
<dbReference type="SUPFAM" id="SSF56112">
    <property type="entry name" value="Protein kinase-like (PK-like)"/>
    <property type="match status" value="1"/>
</dbReference>
<dbReference type="InterPro" id="IPR000719">
    <property type="entry name" value="Prot_kinase_dom"/>
</dbReference>
<accession>A0ABN7ULA7</accession>
<dbReference type="PANTHER" id="PTHR23257">
    <property type="entry name" value="SERINE-THREONINE PROTEIN KINASE"/>
    <property type="match status" value="1"/>
</dbReference>
<dbReference type="InterPro" id="IPR001245">
    <property type="entry name" value="Ser-Thr/Tyr_kinase_cat_dom"/>
</dbReference>
<feature type="domain" description="Protein kinase" evidence="2">
    <location>
        <begin position="84"/>
        <end position="354"/>
    </location>
</feature>
<feature type="compositionally biased region" description="Acidic residues" evidence="1">
    <location>
        <begin position="439"/>
        <end position="458"/>
    </location>
</feature>
<organism evidence="3 4">
    <name type="scientific">Gigaspora margarita</name>
    <dbReference type="NCBI Taxonomy" id="4874"/>
    <lineage>
        <taxon>Eukaryota</taxon>
        <taxon>Fungi</taxon>
        <taxon>Fungi incertae sedis</taxon>
        <taxon>Mucoromycota</taxon>
        <taxon>Glomeromycotina</taxon>
        <taxon>Glomeromycetes</taxon>
        <taxon>Diversisporales</taxon>
        <taxon>Gigasporaceae</taxon>
        <taxon>Gigaspora</taxon>
    </lineage>
</organism>
<evidence type="ECO:0000259" key="2">
    <source>
        <dbReference type="PROSITE" id="PS50011"/>
    </source>
</evidence>
<dbReference type="EMBL" id="CAJVQB010003937">
    <property type="protein sequence ID" value="CAG8622036.1"/>
    <property type="molecule type" value="Genomic_DNA"/>
</dbReference>
<evidence type="ECO:0000313" key="3">
    <source>
        <dbReference type="EMBL" id="CAG8622036.1"/>
    </source>
</evidence>